<protein>
    <submittedName>
        <fullName evidence="1">Uncharacterized protein</fullName>
    </submittedName>
</protein>
<dbReference type="STRING" id="351656.Xvie_00340"/>
<name>A0A1Y2SKG5_9GAMM</name>
<evidence type="ECO:0000313" key="1">
    <source>
        <dbReference type="EMBL" id="OTA18512.1"/>
    </source>
</evidence>
<dbReference type="InterPro" id="IPR045538">
    <property type="entry name" value="CIS_TMP"/>
</dbReference>
<keyword evidence="2" id="KW-1185">Reference proteome</keyword>
<sequence length="577" mass="66791">MFLSDSTPNSIIYKTFIYIEVSYDNEIMNKCSSLFNKKLKKIIKENINELASKRKNKLYLDKIIVDLGNIEFHLFEDEISHKLAIELKKALKKYYYSPEYTTLTEIIPDSKSVLRSIYQHTDSFHNKKPIDNRRPKMMNKNSEFTGTKLLEKMEHYLYRGNWPFEECEHHTESIVCINNELWQQITHQPQQWLPTLAKHCLQSVRLSRLMQICQPEVLNILYQLFTGATTSELINSQVSIDKKVIPEKLSLAAKHYLLNRMTYLNATQQPIALQTKSELTSERDIVENSFHGLKQNNGETSSLTRTALQAQNQLTSTINITQNDSNRLKQTNNKPDMQMDAVPPFVLQPMQAHYQPVATQQHYGLIKQAAGENLPTLHNREQHKELLKSALSASAQVSSIQPDNKIQIPSVQSVLPISNAGCMILWPLLPTFFRAFDLLDKNRFISLEAQREAVCLLDWLIWAQEEIPAWRLTLNKVICGLPINDNALWRAPEPKQQTAISQWLEKTIEQLPAWKNMGTNDVRHLFLQRSGELSGLNSMINIHIKHEVYDALISEWPWPMNMASFSWLQQPITITWL</sequence>
<dbReference type="EMBL" id="MUBJ01000001">
    <property type="protein sequence ID" value="OTA18512.1"/>
    <property type="molecule type" value="Genomic_DNA"/>
</dbReference>
<comment type="caution">
    <text evidence="1">The sequence shown here is derived from an EMBL/GenBank/DDBJ whole genome shotgun (WGS) entry which is preliminary data.</text>
</comment>
<evidence type="ECO:0000313" key="2">
    <source>
        <dbReference type="Proteomes" id="UP000194350"/>
    </source>
</evidence>
<dbReference type="OrthoDB" id="499748at2"/>
<dbReference type="Pfam" id="PF19268">
    <property type="entry name" value="CIS_TMP"/>
    <property type="match status" value="1"/>
</dbReference>
<reference evidence="1 2" key="1">
    <citation type="submission" date="2016-10" db="EMBL/GenBank/DDBJ databases">
        <title>Systematic genetic and metabolomic analysis of Xenorhabdus and Photorhabdus spp., highlights the requirements for a dual symbiotic and pathogenic life style.</title>
        <authorList>
            <person name="Tobias N.J."/>
            <person name="Wolff H."/>
            <person name="Djahanschiri B."/>
            <person name="Pidot S.J."/>
            <person name="Stinear T.P."/>
            <person name="Ebersberger I."/>
            <person name="Bode H.B."/>
        </authorList>
    </citation>
    <scope>NUCLEOTIDE SEQUENCE [LARGE SCALE GENOMIC DNA]</scope>
    <source>
        <strain evidence="1 2">DSM 22392</strain>
    </source>
</reference>
<gene>
    <name evidence="1" type="ORF">Xvie_00340</name>
</gene>
<dbReference type="AlphaFoldDB" id="A0A1Y2SKG5"/>
<dbReference type="Proteomes" id="UP000194350">
    <property type="component" value="Unassembled WGS sequence"/>
</dbReference>
<dbReference type="RefSeq" id="WP_086107661.1">
    <property type="nucleotide sequence ID" value="NZ_CAWNGD010000001.1"/>
</dbReference>
<proteinExistence type="predicted"/>
<accession>A0A1Y2SKG5</accession>
<organism evidence="1 2">
    <name type="scientific">Xenorhabdus vietnamensis</name>
    <dbReference type="NCBI Taxonomy" id="351656"/>
    <lineage>
        <taxon>Bacteria</taxon>
        <taxon>Pseudomonadati</taxon>
        <taxon>Pseudomonadota</taxon>
        <taxon>Gammaproteobacteria</taxon>
        <taxon>Enterobacterales</taxon>
        <taxon>Morganellaceae</taxon>
        <taxon>Xenorhabdus</taxon>
    </lineage>
</organism>